<name>A0AA36MM49_9DINO</name>
<keyword evidence="1" id="KW-0677">Repeat</keyword>
<proteinExistence type="predicted"/>
<dbReference type="Proteomes" id="UP001178507">
    <property type="component" value="Unassembled WGS sequence"/>
</dbReference>
<dbReference type="InterPro" id="IPR020103">
    <property type="entry name" value="PsdUridine_synth_cat_dom_sf"/>
</dbReference>
<dbReference type="InterPro" id="IPR002885">
    <property type="entry name" value="PPR_rpt"/>
</dbReference>
<feature type="repeat" description="PPR" evidence="2">
    <location>
        <begin position="19"/>
        <end position="53"/>
    </location>
</feature>
<dbReference type="GO" id="GO:0003723">
    <property type="term" value="F:RNA binding"/>
    <property type="evidence" value="ECO:0007669"/>
    <property type="project" value="InterPro"/>
</dbReference>
<evidence type="ECO:0000256" key="2">
    <source>
        <dbReference type="PROSITE-ProRule" id="PRU00708"/>
    </source>
</evidence>
<gene>
    <name evidence="4" type="ORF">EVOR1521_LOCUS2675</name>
</gene>
<dbReference type="PANTHER" id="PTHR47447:SF17">
    <property type="entry name" value="OS12G0638900 PROTEIN"/>
    <property type="match status" value="1"/>
</dbReference>
<dbReference type="AlphaFoldDB" id="A0AA36MM49"/>
<sequence>MPRISWQLALFEINSEPTSIVTYNAAISACGKQSQWQRALHVLRLLQSRKVQASVVTYNAAMGACERNSRWQQALQFLLLLQERRLASAVTHLTAVAAAGKGRQWELACHLLSNTGEISAPERVASYNAALSAARGAWIAALKMLKDLHREELRSDVITFNAALVAGASWTDALSLLCAMALLRVGADAVSRNSVMASLRGGQWRLAVHLFSPGDPFSAAALARAAAEDSAASAASGAWRLAVQLARQVPQDLVTSNCALRGLRERWPHCLRIFNNLPAQRLQPDMITRTAVVSAGIPWQAALLISSHGDAALLVACLGRLADGAWARALRLVKDFSNSLRPSAALYTAAAGCAGKAWQVALALGTCTDGTEAVHGHWRAALSLGGLPEGDWPQAFRWLQRMLRARQAPGASCQRLVSVAGHGAWRPALELIASLPSFPLALCDAWLAETAKTDLGAARSFVWAPKRPPTSLLWALAAVHETRAAPIHGACREVFRALRRSPSKFALVTACWAADVLGAENPHFRRLAAEQVQAQLPLLSLPELSLALQSSGEVAAQRRVLELLGSHRFDFHFARDGKELLAIAFACHLAGGFCAALRRGLRRVLRRQGRALDAAGRSGAAERRLLPALEEEDMPRVVFGSGDRPVLLKPAGWEVYGQHAGLQLLSFARQLSSAPIHQDREHNYGFLHRLDVPSSGLILLARSYEAFYDLQLQLHCGQLQRSYTALSHGWAEPRTIRLRLYYHGAAASRGGRGKVAVSEVSQLLAAEVQDTSGVVTLQVWRIRTGRRHQIRASAAFCGHPLLRDRIYTSALIFLSDAQLCARNWLHRHFLGFRDAKGEPHEVFTGSWERDAG</sequence>
<dbReference type="CDD" id="cd02869">
    <property type="entry name" value="PseudoU_synth_RluA_like"/>
    <property type="match status" value="1"/>
</dbReference>
<dbReference type="Gene3D" id="3.30.2350.10">
    <property type="entry name" value="Pseudouridine synthase"/>
    <property type="match status" value="1"/>
</dbReference>
<feature type="domain" description="Pseudouridine synthase RsuA/RluA-like" evidence="3">
    <location>
        <begin position="646"/>
        <end position="794"/>
    </location>
</feature>
<evidence type="ECO:0000313" key="5">
    <source>
        <dbReference type="Proteomes" id="UP001178507"/>
    </source>
</evidence>
<evidence type="ECO:0000259" key="3">
    <source>
        <dbReference type="Pfam" id="PF00849"/>
    </source>
</evidence>
<dbReference type="GO" id="GO:0009982">
    <property type="term" value="F:pseudouridine synthase activity"/>
    <property type="evidence" value="ECO:0007669"/>
    <property type="project" value="InterPro"/>
</dbReference>
<dbReference type="Pfam" id="PF13812">
    <property type="entry name" value="PPR_3"/>
    <property type="match status" value="1"/>
</dbReference>
<dbReference type="NCBIfam" id="TIGR00756">
    <property type="entry name" value="PPR"/>
    <property type="match status" value="1"/>
</dbReference>
<dbReference type="GO" id="GO:0001522">
    <property type="term" value="P:pseudouridine synthesis"/>
    <property type="evidence" value="ECO:0007669"/>
    <property type="project" value="InterPro"/>
</dbReference>
<dbReference type="InterPro" id="IPR011990">
    <property type="entry name" value="TPR-like_helical_dom_sf"/>
</dbReference>
<dbReference type="Gene3D" id="1.25.40.10">
    <property type="entry name" value="Tetratricopeptide repeat domain"/>
    <property type="match status" value="3"/>
</dbReference>
<keyword evidence="5" id="KW-1185">Reference proteome</keyword>
<dbReference type="EMBL" id="CAUJNA010000147">
    <property type="protein sequence ID" value="CAJ1372643.1"/>
    <property type="molecule type" value="Genomic_DNA"/>
</dbReference>
<comment type="caution">
    <text evidence="4">The sequence shown here is derived from an EMBL/GenBank/DDBJ whole genome shotgun (WGS) entry which is preliminary data.</text>
</comment>
<dbReference type="PROSITE" id="PS51375">
    <property type="entry name" value="PPR"/>
    <property type="match status" value="1"/>
</dbReference>
<reference evidence="4" key="1">
    <citation type="submission" date="2023-08" db="EMBL/GenBank/DDBJ databases">
        <authorList>
            <person name="Chen Y."/>
            <person name="Shah S."/>
            <person name="Dougan E. K."/>
            <person name="Thang M."/>
            <person name="Chan C."/>
        </authorList>
    </citation>
    <scope>NUCLEOTIDE SEQUENCE</scope>
</reference>
<dbReference type="PROSITE" id="PS51257">
    <property type="entry name" value="PROKAR_LIPOPROTEIN"/>
    <property type="match status" value="1"/>
</dbReference>
<dbReference type="SUPFAM" id="SSF55120">
    <property type="entry name" value="Pseudouridine synthase"/>
    <property type="match status" value="1"/>
</dbReference>
<evidence type="ECO:0000313" key="4">
    <source>
        <dbReference type="EMBL" id="CAJ1372643.1"/>
    </source>
</evidence>
<accession>A0AA36MM49</accession>
<organism evidence="4 5">
    <name type="scientific">Effrenium voratum</name>
    <dbReference type="NCBI Taxonomy" id="2562239"/>
    <lineage>
        <taxon>Eukaryota</taxon>
        <taxon>Sar</taxon>
        <taxon>Alveolata</taxon>
        <taxon>Dinophyceae</taxon>
        <taxon>Suessiales</taxon>
        <taxon>Symbiodiniaceae</taxon>
        <taxon>Effrenium</taxon>
    </lineage>
</organism>
<evidence type="ECO:0000256" key="1">
    <source>
        <dbReference type="ARBA" id="ARBA00022737"/>
    </source>
</evidence>
<dbReference type="Pfam" id="PF00849">
    <property type="entry name" value="PseudoU_synth_2"/>
    <property type="match status" value="1"/>
</dbReference>
<dbReference type="PANTHER" id="PTHR47447">
    <property type="entry name" value="OS03G0856100 PROTEIN"/>
    <property type="match status" value="1"/>
</dbReference>
<protein>
    <recommendedName>
        <fullName evidence="3">Pseudouridine synthase RsuA/RluA-like domain-containing protein</fullName>
    </recommendedName>
</protein>
<dbReference type="InterPro" id="IPR006145">
    <property type="entry name" value="PsdUridine_synth_RsuA/RluA"/>
</dbReference>